<reference evidence="1" key="1">
    <citation type="submission" date="2023-07" db="EMBL/GenBank/DDBJ databases">
        <title>Two novel species in the genus Flavivirga.</title>
        <authorList>
            <person name="Kwon K."/>
        </authorList>
    </citation>
    <scope>NUCLEOTIDE SEQUENCE</scope>
    <source>
        <strain evidence="1">KACC 14158</strain>
    </source>
</reference>
<sequence>MKCLRDMYERVEKFKENKSGAVANSVAQKKNNKNQGVKFLDNCPEAKQANQLQILVSNTTQLKQMAKWQNGNVSFTDNIIQRVWANVNSTVSWHVYTSADFPNIHISVDTNNPENYHATNIHNHLHFGRDGVARQGNAALRGDINEKQKLGVALQNFQVWYNEFRRTGTNIY</sequence>
<protein>
    <submittedName>
        <fullName evidence="1">Uncharacterized protein</fullName>
    </submittedName>
</protein>
<dbReference type="EMBL" id="JAUOEL010000004">
    <property type="protein sequence ID" value="MDO5974918.1"/>
    <property type="molecule type" value="Genomic_DNA"/>
</dbReference>
<organism evidence="1 2">
    <name type="scientific">Flavivirga jejuensis</name>
    <dbReference type="NCBI Taxonomy" id="870487"/>
    <lineage>
        <taxon>Bacteria</taxon>
        <taxon>Pseudomonadati</taxon>
        <taxon>Bacteroidota</taxon>
        <taxon>Flavobacteriia</taxon>
        <taxon>Flavobacteriales</taxon>
        <taxon>Flavobacteriaceae</taxon>
        <taxon>Flavivirga</taxon>
    </lineage>
</organism>
<dbReference type="Proteomes" id="UP001176806">
    <property type="component" value="Unassembled WGS sequence"/>
</dbReference>
<evidence type="ECO:0000313" key="1">
    <source>
        <dbReference type="EMBL" id="MDO5974918.1"/>
    </source>
</evidence>
<dbReference type="RefSeq" id="WP_303302069.1">
    <property type="nucleotide sequence ID" value="NZ_BAABDA010000018.1"/>
</dbReference>
<evidence type="ECO:0000313" key="2">
    <source>
        <dbReference type="Proteomes" id="UP001176806"/>
    </source>
</evidence>
<accession>A0ABT8WP56</accession>
<keyword evidence="2" id="KW-1185">Reference proteome</keyword>
<gene>
    <name evidence="1" type="ORF">Q4Q40_12035</name>
</gene>
<comment type="caution">
    <text evidence="1">The sequence shown here is derived from an EMBL/GenBank/DDBJ whole genome shotgun (WGS) entry which is preliminary data.</text>
</comment>
<name>A0ABT8WP56_9FLAO</name>
<proteinExistence type="predicted"/>